<protein>
    <submittedName>
        <fullName evidence="3">Uncharacterized protein</fullName>
    </submittedName>
</protein>
<accession>A0AAW1GJK7</accession>
<gene>
    <name evidence="3" type="ORF">RND81_14G054400</name>
</gene>
<dbReference type="EMBL" id="JBDFQZ010000014">
    <property type="protein sequence ID" value="KAK9664595.1"/>
    <property type="molecule type" value="Genomic_DNA"/>
</dbReference>
<feature type="region of interest" description="Disordered" evidence="2">
    <location>
        <begin position="48"/>
        <end position="104"/>
    </location>
</feature>
<evidence type="ECO:0000256" key="1">
    <source>
        <dbReference type="ARBA" id="ARBA00010975"/>
    </source>
</evidence>
<evidence type="ECO:0000313" key="3">
    <source>
        <dbReference type="EMBL" id="KAK9664595.1"/>
    </source>
</evidence>
<reference evidence="3" key="1">
    <citation type="submission" date="2024-03" db="EMBL/GenBank/DDBJ databases">
        <title>WGS assembly of Saponaria officinalis var. Norfolk2.</title>
        <authorList>
            <person name="Jenkins J."/>
            <person name="Shu S."/>
            <person name="Grimwood J."/>
            <person name="Barry K."/>
            <person name="Goodstein D."/>
            <person name="Schmutz J."/>
            <person name="Leebens-Mack J."/>
            <person name="Osbourn A."/>
        </authorList>
    </citation>
    <scope>NUCLEOTIDE SEQUENCE [LARGE SCALE GENOMIC DNA]</scope>
    <source>
        <strain evidence="3">JIC</strain>
    </source>
</reference>
<dbReference type="PANTHER" id="PTHR33493:SF2">
    <property type="entry name" value="LATE EMBRYOGENESIS ABUNDANT PROTEIN 46"/>
    <property type="match status" value="1"/>
</dbReference>
<organism evidence="3 4">
    <name type="scientific">Saponaria officinalis</name>
    <name type="common">Common soapwort</name>
    <name type="synonym">Lychnis saponaria</name>
    <dbReference type="NCBI Taxonomy" id="3572"/>
    <lineage>
        <taxon>Eukaryota</taxon>
        <taxon>Viridiplantae</taxon>
        <taxon>Streptophyta</taxon>
        <taxon>Embryophyta</taxon>
        <taxon>Tracheophyta</taxon>
        <taxon>Spermatophyta</taxon>
        <taxon>Magnoliopsida</taxon>
        <taxon>eudicotyledons</taxon>
        <taxon>Gunneridae</taxon>
        <taxon>Pentapetalae</taxon>
        <taxon>Caryophyllales</taxon>
        <taxon>Caryophyllaceae</taxon>
        <taxon>Caryophylleae</taxon>
        <taxon>Saponaria</taxon>
    </lineage>
</organism>
<sequence length="157" mass="16291">METGKKAVESVKETASNIAASAVSGMDKTKATVQGKVDKMRAHDDYEKGLAEQRKEERITEAELRKQTAQVRNLDEKEARTGTGIGGGTQTHSYSTTGVPGTGTGAHQMSAMSGHGTGQPAGGHFVEGTEVGSHPLGRGTGTTRTTTAENRHVGGGL</sequence>
<evidence type="ECO:0000313" key="4">
    <source>
        <dbReference type="Proteomes" id="UP001443914"/>
    </source>
</evidence>
<feature type="compositionally biased region" description="Basic and acidic residues" evidence="2">
    <location>
        <begin position="48"/>
        <end position="66"/>
    </location>
</feature>
<evidence type="ECO:0000256" key="2">
    <source>
        <dbReference type="SAM" id="MobiDB-lite"/>
    </source>
</evidence>
<dbReference type="InterPro" id="IPR005513">
    <property type="entry name" value="LEA_1"/>
</dbReference>
<name>A0AAW1GJK7_SAPOF</name>
<comment type="similarity">
    <text evidence="1">Belongs to the LEA type 1 family.</text>
</comment>
<dbReference type="PANTHER" id="PTHR33493">
    <property type="entry name" value="LATE EMBRYOGENESIS ABUNDANT PROTEIN 6-RELATED"/>
    <property type="match status" value="1"/>
</dbReference>
<feature type="compositionally biased region" description="Polar residues" evidence="2">
    <location>
        <begin position="92"/>
        <end position="104"/>
    </location>
</feature>
<proteinExistence type="inferred from homology"/>
<dbReference type="GO" id="GO:0009793">
    <property type="term" value="P:embryo development ending in seed dormancy"/>
    <property type="evidence" value="ECO:0007669"/>
    <property type="project" value="InterPro"/>
</dbReference>
<comment type="caution">
    <text evidence="3">The sequence shown here is derived from an EMBL/GenBank/DDBJ whole genome shotgun (WGS) entry which is preliminary data.</text>
</comment>
<dbReference type="Proteomes" id="UP001443914">
    <property type="component" value="Unassembled WGS sequence"/>
</dbReference>
<feature type="region of interest" description="Disordered" evidence="2">
    <location>
        <begin position="130"/>
        <end position="157"/>
    </location>
</feature>
<keyword evidence="4" id="KW-1185">Reference proteome</keyword>
<dbReference type="Pfam" id="PF03760">
    <property type="entry name" value="LEA_1"/>
    <property type="match status" value="1"/>
</dbReference>
<dbReference type="AlphaFoldDB" id="A0AAW1GJK7"/>